<name>A0A164K6R5_9NOCA</name>
<evidence type="ECO:0000313" key="1">
    <source>
        <dbReference type="EMBL" id="KZM71094.1"/>
    </source>
</evidence>
<sequence>MVTKDLVSEDSQENWVGAAGPSVIGGSAIVAQVERARTGQQVATGYEKHHWALYDDDGNPGLEGYAVWESARFAEDGDCEDLFESALMSPLGDLGEAVFGATKVRYTGHPEWDIG</sequence>
<keyword evidence="2" id="KW-1185">Reference proteome</keyword>
<accession>A0A164K6R5</accession>
<dbReference type="AlphaFoldDB" id="A0A164K6R5"/>
<reference evidence="1 2" key="1">
    <citation type="submission" date="2016-04" db="EMBL/GenBank/DDBJ databases">
        <authorList>
            <person name="Evans L.H."/>
            <person name="Alamgir A."/>
            <person name="Owens N."/>
            <person name="Weber N.D."/>
            <person name="Virtaneva K."/>
            <person name="Barbian K."/>
            <person name="Babar A."/>
            <person name="Rosenke K."/>
        </authorList>
    </citation>
    <scope>NUCLEOTIDE SEQUENCE [LARGE SCALE GENOMIC DNA]</scope>
    <source>
        <strain evidence="1 2">IFM 0406</strain>
    </source>
</reference>
<organism evidence="1 2">
    <name type="scientific">Nocardia terpenica</name>
    <dbReference type="NCBI Taxonomy" id="455432"/>
    <lineage>
        <taxon>Bacteria</taxon>
        <taxon>Bacillati</taxon>
        <taxon>Actinomycetota</taxon>
        <taxon>Actinomycetes</taxon>
        <taxon>Mycobacteriales</taxon>
        <taxon>Nocardiaceae</taxon>
        <taxon>Nocardia</taxon>
    </lineage>
</organism>
<dbReference type="STRING" id="455432.AWN90_42030"/>
<proteinExistence type="predicted"/>
<evidence type="ECO:0000313" key="2">
    <source>
        <dbReference type="Proteomes" id="UP000076512"/>
    </source>
</evidence>
<gene>
    <name evidence="1" type="ORF">AWN90_42030</name>
</gene>
<dbReference type="EMBL" id="LWGR01000013">
    <property type="protein sequence ID" value="KZM71094.1"/>
    <property type="molecule type" value="Genomic_DNA"/>
</dbReference>
<comment type="caution">
    <text evidence="1">The sequence shown here is derived from an EMBL/GenBank/DDBJ whole genome shotgun (WGS) entry which is preliminary data.</text>
</comment>
<dbReference type="Proteomes" id="UP000076512">
    <property type="component" value="Unassembled WGS sequence"/>
</dbReference>
<protein>
    <submittedName>
        <fullName evidence="1">Uncharacterized protein</fullName>
    </submittedName>
</protein>